<proteinExistence type="inferred from homology"/>
<dbReference type="InterPro" id="IPR004561">
    <property type="entry name" value="IsoChor_synthase"/>
</dbReference>
<organism evidence="7">
    <name type="scientific">freshwater metagenome</name>
    <dbReference type="NCBI Taxonomy" id="449393"/>
    <lineage>
        <taxon>unclassified sequences</taxon>
        <taxon>metagenomes</taxon>
        <taxon>ecological metagenomes</taxon>
    </lineage>
</organism>
<dbReference type="PANTHER" id="PTHR42839:SF2">
    <property type="entry name" value="ISOCHORISMATE SYNTHASE ENTC"/>
    <property type="match status" value="1"/>
</dbReference>
<evidence type="ECO:0000259" key="6">
    <source>
        <dbReference type="Pfam" id="PF00425"/>
    </source>
</evidence>
<feature type="domain" description="Chorismate-utilising enzyme C-terminal" evidence="6">
    <location>
        <begin position="143"/>
        <end position="394"/>
    </location>
</feature>
<evidence type="ECO:0000256" key="1">
    <source>
        <dbReference type="ARBA" id="ARBA00000799"/>
    </source>
</evidence>
<keyword evidence="4" id="KW-0413">Isomerase</keyword>
<dbReference type="InterPro" id="IPR005801">
    <property type="entry name" value="ADC_synthase"/>
</dbReference>
<dbReference type="Gene3D" id="3.60.120.10">
    <property type="entry name" value="Anthranilate synthase"/>
    <property type="match status" value="1"/>
</dbReference>
<dbReference type="AlphaFoldDB" id="A0A6J6H7F5"/>
<dbReference type="InterPro" id="IPR019999">
    <property type="entry name" value="Anth_synth_I-like"/>
</dbReference>
<dbReference type="GO" id="GO:0008909">
    <property type="term" value="F:isochorismate synthase activity"/>
    <property type="evidence" value="ECO:0007669"/>
    <property type="project" value="UniProtKB-EC"/>
</dbReference>
<evidence type="ECO:0000313" key="7">
    <source>
        <dbReference type="EMBL" id="CAB4609622.1"/>
    </source>
</evidence>
<dbReference type="EC" id="5.4.4.2" evidence="3"/>
<accession>A0A6J6H7F5</accession>
<protein>
    <recommendedName>
        <fullName evidence="3">isochorismate synthase</fullName>
        <ecNumber evidence="3">5.4.4.2</ecNumber>
    </recommendedName>
    <alternativeName>
        <fullName evidence="5">Isochorismate mutase</fullName>
    </alternativeName>
</protein>
<sequence length="405" mass="43794">MMYRSERISETFDLNTVCRSDGFLFVQDGIGIAARQGHTLIQERDALSYLADLDCYHTESDASLGPILFGLVPFLPTESATFFLPHFMIRKHVDGFSSATMIGDTDTDLTDELFFAALQNAIAPYPPVITSNTFTVEPGVSIDHYLQAVTSARDAVRDEIIQKAVIARDIKITAKNAIDIHSVLLRLKQSFGSSYRYCVGGIIGASPELLVDVHDRSISSHPLAGTAPRTGDPVSDEIAAQTLLASAKDQTEHRVVIDMVHDTLLPYCSYLDWEPEPSIVTVANVQHLGTRIEGALSDPPAHVFDLVRLLCPTPALGGYPAEAAISLIQEVEGFTRGNYGGAVGYFDANGNGTFAVTIRCAEFSADRKTARLFAGGGIVAASEPLLELAETQAKFQAMLSAIVRP</sequence>
<dbReference type="NCBIfam" id="TIGR00543">
    <property type="entry name" value="isochor_syn"/>
    <property type="match status" value="1"/>
</dbReference>
<name>A0A6J6H7F5_9ZZZZ</name>
<comment type="similarity">
    <text evidence="2">Belongs to the isochorismate synthase family.</text>
</comment>
<evidence type="ECO:0000256" key="3">
    <source>
        <dbReference type="ARBA" id="ARBA00012824"/>
    </source>
</evidence>
<evidence type="ECO:0000256" key="4">
    <source>
        <dbReference type="ARBA" id="ARBA00023235"/>
    </source>
</evidence>
<evidence type="ECO:0000256" key="5">
    <source>
        <dbReference type="ARBA" id="ARBA00041564"/>
    </source>
</evidence>
<dbReference type="Pfam" id="PF00425">
    <property type="entry name" value="Chorismate_bind"/>
    <property type="match status" value="1"/>
</dbReference>
<dbReference type="PRINTS" id="PR00095">
    <property type="entry name" value="ANTSNTHASEI"/>
</dbReference>
<dbReference type="SUPFAM" id="SSF56322">
    <property type="entry name" value="ADC synthase"/>
    <property type="match status" value="1"/>
</dbReference>
<gene>
    <name evidence="7" type="ORF">UFOPK1808_01283</name>
</gene>
<comment type="catalytic activity">
    <reaction evidence="1">
        <text>chorismate = isochorismate</text>
        <dbReference type="Rhea" id="RHEA:18985"/>
        <dbReference type="ChEBI" id="CHEBI:29748"/>
        <dbReference type="ChEBI" id="CHEBI:29780"/>
        <dbReference type="EC" id="5.4.4.2"/>
    </reaction>
</comment>
<evidence type="ECO:0000256" key="2">
    <source>
        <dbReference type="ARBA" id="ARBA00005297"/>
    </source>
</evidence>
<dbReference type="InterPro" id="IPR015890">
    <property type="entry name" value="Chorismate_C"/>
</dbReference>
<dbReference type="EMBL" id="CAEZUL010000187">
    <property type="protein sequence ID" value="CAB4609622.1"/>
    <property type="molecule type" value="Genomic_DNA"/>
</dbReference>
<dbReference type="PANTHER" id="PTHR42839">
    <property type="entry name" value="ISOCHORISMATE SYNTHASE ENTC"/>
    <property type="match status" value="1"/>
</dbReference>
<reference evidence="7" key="1">
    <citation type="submission" date="2020-05" db="EMBL/GenBank/DDBJ databases">
        <authorList>
            <person name="Chiriac C."/>
            <person name="Salcher M."/>
            <person name="Ghai R."/>
            <person name="Kavagutti S V."/>
        </authorList>
    </citation>
    <scope>NUCLEOTIDE SEQUENCE</scope>
</reference>